<gene>
    <name evidence="6" type="ORF">IQ17_06810</name>
</gene>
<organism evidence="6 7">
    <name type="scientific">Bradyrhizobium daqingense</name>
    <dbReference type="NCBI Taxonomy" id="993502"/>
    <lineage>
        <taxon>Bacteria</taxon>
        <taxon>Pseudomonadati</taxon>
        <taxon>Pseudomonadota</taxon>
        <taxon>Alphaproteobacteria</taxon>
        <taxon>Hyphomicrobiales</taxon>
        <taxon>Nitrobacteraceae</taxon>
        <taxon>Bradyrhizobium</taxon>
    </lineage>
</organism>
<dbReference type="PANTHER" id="PTHR32347:SF29">
    <property type="entry name" value="UPF0194 MEMBRANE PROTEIN YBHG"/>
    <property type="match status" value="1"/>
</dbReference>
<dbReference type="GO" id="GO:0030313">
    <property type="term" value="C:cell envelope"/>
    <property type="evidence" value="ECO:0007669"/>
    <property type="project" value="UniProtKB-SubCell"/>
</dbReference>
<evidence type="ECO:0000256" key="1">
    <source>
        <dbReference type="ARBA" id="ARBA00004196"/>
    </source>
</evidence>
<evidence type="ECO:0000256" key="3">
    <source>
        <dbReference type="SAM" id="Coils"/>
    </source>
</evidence>
<dbReference type="Gene3D" id="2.40.30.170">
    <property type="match status" value="1"/>
</dbReference>
<dbReference type="Pfam" id="PF25876">
    <property type="entry name" value="HH_MFP_RND"/>
    <property type="match status" value="1"/>
</dbReference>
<keyword evidence="7" id="KW-1185">Reference proteome</keyword>
<name>A0A562KG14_9BRAD</name>
<dbReference type="RefSeq" id="WP_145642664.1">
    <property type="nucleotide sequence ID" value="NZ_CP088014.1"/>
</dbReference>
<dbReference type="Gene3D" id="1.10.287.470">
    <property type="entry name" value="Helix hairpin bin"/>
    <property type="match status" value="1"/>
</dbReference>
<reference evidence="6 7" key="1">
    <citation type="journal article" date="2015" name="Stand. Genomic Sci.">
        <title>Genomic Encyclopedia of Bacterial and Archaeal Type Strains, Phase III: the genomes of soil and plant-associated and newly described type strains.</title>
        <authorList>
            <person name="Whitman W.B."/>
            <person name="Woyke T."/>
            <person name="Klenk H.P."/>
            <person name="Zhou Y."/>
            <person name="Lilburn T.G."/>
            <person name="Beck B.J."/>
            <person name="De Vos P."/>
            <person name="Vandamme P."/>
            <person name="Eisen J.A."/>
            <person name="Garrity G."/>
            <person name="Hugenholtz P."/>
            <person name="Kyrpides N.C."/>
        </authorList>
    </citation>
    <scope>NUCLEOTIDE SEQUENCE [LARGE SCALE GENOMIC DNA]</scope>
    <source>
        <strain evidence="6 7">CGMCC 1.10947</strain>
    </source>
</reference>
<dbReference type="EMBL" id="VLKL01000037">
    <property type="protein sequence ID" value="TWH94264.1"/>
    <property type="molecule type" value="Genomic_DNA"/>
</dbReference>
<dbReference type="InterPro" id="IPR050465">
    <property type="entry name" value="UPF0194_transport"/>
</dbReference>
<evidence type="ECO:0000259" key="4">
    <source>
        <dbReference type="Pfam" id="PF25876"/>
    </source>
</evidence>
<feature type="domain" description="YknX-like C-terminal permuted SH3-like" evidence="5">
    <location>
        <begin position="340"/>
        <end position="407"/>
    </location>
</feature>
<protein>
    <submittedName>
        <fullName evidence="6">HlyD family secretion protein</fullName>
    </submittedName>
</protein>
<dbReference type="Gene3D" id="2.40.420.20">
    <property type="match status" value="1"/>
</dbReference>
<feature type="coiled-coil region" evidence="3">
    <location>
        <begin position="112"/>
        <end position="146"/>
    </location>
</feature>
<dbReference type="InterPro" id="IPR058624">
    <property type="entry name" value="MdtA-like_HH"/>
</dbReference>
<comment type="subcellular location">
    <subcellularLocation>
        <location evidence="1">Cell envelope</location>
    </subcellularLocation>
</comment>
<sequence>MKANWTKRIIGAAALAALAGGLAWFAWPRPVLVDLATVAKGPIEVTADDDGKTHVRHVYTVSAPIAGKVLRISHPLGEQGPSLHVGDEVVANQTVIALMQPTLPGFIDVRSRDQLQAEVLAADAAIQQQEAEVKRIEAALDFSRTEFQRAQTLLRTQSTSAQAFDKAKFEVATSEANLASAKAQVEMRRAVRTSLAARLIDPASTNPSAEPTCCVRVLAPASGRVLKIAQDSEATVPPGAPLVDIGNPLDLEIVADLLSTDAVQIKVGALVRIDGWGGQPIKGKVVRVDPAGFLKVSALGIEEQRVRVTIDFADPPEAWGALGHDYRVVVHATTWSAPDALTVPVSALFRKGDQWAVFADENGRARAKPVQIGHRNNRFAEVMSGLTEGDQVVVHPSDRIADGSRIAQRGYHK</sequence>
<feature type="domain" description="Multidrug resistance protein MdtA-like alpha-helical hairpin" evidence="4">
    <location>
        <begin position="127"/>
        <end position="186"/>
    </location>
</feature>
<dbReference type="Pfam" id="PF25989">
    <property type="entry name" value="YknX_C"/>
    <property type="match status" value="1"/>
</dbReference>
<dbReference type="PANTHER" id="PTHR32347">
    <property type="entry name" value="EFFLUX SYSTEM COMPONENT YKNX-RELATED"/>
    <property type="match status" value="1"/>
</dbReference>
<keyword evidence="2 3" id="KW-0175">Coiled coil</keyword>
<evidence type="ECO:0000313" key="6">
    <source>
        <dbReference type="EMBL" id="TWH94264.1"/>
    </source>
</evidence>
<evidence type="ECO:0000259" key="5">
    <source>
        <dbReference type="Pfam" id="PF25989"/>
    </source>
</evidence>
<dbReference type="InterPro" id="IPR058637">
    <property type="entry name" value="YknX-like_C"/>
</dbReference>
<dbReference type="AlphaFoldDB" id="A0A562KG14"/>
<comment type="caution">
    <text evidence="6">The sequence shown here is derived from an EMBL/GenBank/DDBJ whole genome shotgun (WGS) entry which is preliminary data.</text>
</comment>
<evidence type="ECO:0000313" key="7">
    <source>
        <dbReference type="Proteomes" id="UP000317176"/>
    </source>
</evidence>
<dbReference type="Proteomes" id="UP000317176">
    <property type="component" value="Unassembled WGS sequence"/>
</dbReference>
<proteinExistence type="predicted"/>
<accession>A0A562KG14</accession>
<evidence type="ECO:0000256" key="2">
    <source>
        <dbReference type="ARBA" id="ARBA00023054"/>
    </source>
</evidence>
<dbReference type="OrthoDB" id="9791520at2"/>